<proteinExistence type="inferred from homology"/>
<reference evidence="6 7" key="1">
    <citation type="journal article" date="2016" name="Nat. Commun.">
        <title>Thousands of microbial genomes shed light on interconnected biogeochemical processes in an aquifer system.</title>
        <authorList>
            <person name="Anantharaman K."/>
            <person name="Brown C.T."/>
            <person name="Hug L.A."/>
            <person name="Sharon I."/>
            <person name="Castelle C.J."/>
            <person name="Probst A.J."/>
            <person name="Thomas B.C."/>
            <person name="Singh A."/>
            <person name="Wilkins M.J."/>
            <person name="Karaoz U."/>
            <person name="Brodie E.L."/>
            <person name="Williams K.H."/>
            <person name="Hubbard S.S."/>
            <person name="Banfield J.F."/>
        </authorList>
    </citation>
    <scope>NUCLEOTIDE SEQUENCE [LARGE SCALE GENOMIC DNA]</scope>
</reference>
<dbReference type="GO" id="GO:0005886">
    <property type="term" value="C:plasma membrane"/>
    <property type="evidence" value="ECO:0007669"/>
    <property type="project" value="TreeGrafter"/>
</dbReference>
<evidence type="ECO:0000259" key="4">
    <source>
        <dbReference type="Pfam" id="PF00437"/>
    </source>
</evidence>
<comment type="caution">
    <text evidence="6">The sequence shown here is derived from an EMBL/GenBank/DDBJ whole genome shotgun (WGS) entry which is preliminary data.</text>
</comment>
<dbReference type="PANTHER" id="PTHR30258">
    <property type="entry name" value="TYPE II SECRETION SYSTEM PROTEIN GSPE-RELATED"/>
    <property type="match status" value="1"/>
</dbReference>
<dbReference type="InterPro" id="IPR037257">
    <property type="entry name" value="T2SS_E_N_sf"/>
</dbReference>
<dbReference type="STRING" id="1797245.A2949_00490"/>
<evidence type="ECO:0000313" key="7">
    <source>
        <dbReference type="Proteomes" id="UP000178585"/>
    </source>
</evidence>
<comment type="similarity">
    <text evidence="1">Belongs to the GSP E family.</text>
</comment>
<gene>
    <name evidence="6" type="ORF">A2949_00490</name>
</gene>
<evidence type="ECO:0000313" key="6">
    <source>
        <dbReference type="EMBL" id="OGC87727.1"/>
    </source>
</evidence>
<accession>A0A1F4Y177</accession>
<name>A0A1F4Y177_9BACT</name>
<dbReference type="EMBL" id="MEWZ01000001">
    <property type="protein sequence ID" value="OGC87727.1"/>
    <property type="molecule type" value="Genomic_DNA"/>
</dbReference>
<evidence type="ECO:0000259" key="5">
    <source>
        <dbReference type="Pfam" id="PF05157"/>
    </source>
</evidence>
<dbReference type="Pfam" id="PF00437">
    <property type="entry name" value="T2SSE"/>
    <property type="match status" value="1"/>
</dbReference>
<dbReference type="Gene3D" id="3.30.450.90">
    <property type="match status" value="1"/>
</dbReference>
<organism evidence="6 7">
    <name type="scientific">Candidatus Adlerbacteria bacterium RIFCSPLOWO2_01_FULL_54_21b</name>
    <dbReference type="NCBI Taxonomy" id="1797245"/>
    <lineage>
        <taxon>Bacteria</taxon>
        <taxon>Candidatus Adleribacteriota</taxon>
    </lineage>
</organism>
<dbReference type="Proteomes" id="UP000178585">
    <property type="component" value="Unassembled WGS sequence"/>
</dbReference>
<evidence type="ECO:0000256" key="3">
    <source>
        <dbReference type="ARBA" id="ARBA00022840"/>
    </source>
</evidence>
<sequence>MEREIRWLKREVLGDDDQRHSLAHQLGVPFITLAHSDIALEALLAIPEPLAREYNAVGYALNGHTLEVALLNLDDMEHLGFLEARYRVLPRLTTADSLRGALRHYQRHLYQTYGSALEREESPNLLDTLLRHALAAGASDVHLEQGAEGFLIRYRIRGVLRDAMALSGAAGKNIMSTLRGLAGLSGGALPHEARVRVDLGYGEDIAVRVSTVPLLQGEKMVMSIVREKARRGYTLEGLGFHGEALERVHRSLLRRSGLITIAGPGSSTLLYTLLDMLNTPECSVATVERAVAHTLPRVAQADLGQTGLSMGAVLRGVLRSDPDIVGVDSVGEQEVAVLAAAAGKRGVLVVAVLDDALLLPNADVSIKTALLRKLCSKHFLDTRKLTRLESDTLESGAQCARVLGALKEEGRVAKDAQWKDLQFPRAIGCSECEGGYNGLIGIQEVSVGGEVLGLNLVEDGLFKAHQGLTDIKEVEKLLF</sequence>
<dbReference type="GO" id="GO:0005524">
    <property type="term" value="F:ATP binding"/>
    <property type="evidence" value="ECO:0007669"/>
    <property type="project" value="UniProtKB-KW"/>
</dbReference>
<protein>
    <recommendedName>
        <fullName evidence="8">Bacterial type II secretion system protein E domain-containing protein</fullName>
    </recommendedName>
</protein>
<dbReference type="Gene3D" id="3.40.50.300">
    <property type="entry name" value="P-loop containing nucleotide triphosphate hydrolases"/>
    <property type="match status" value="1"/>
</dbReference>
<evidence type="ECO:0008006" key="8">
    <source>
        <dbReference type="Google" id="ProtNLM"/>
    </source>
</evidence>
<dbReference type="Pfam" id="PF05157">
    <property type="entry name" value="MshEN"/>
    <property type="match status" value="1"/>
</dbReference>
<dbReference type="SUPFAM" id="SSF160246">
    <property type="entry name" value="EspE N-terminal domain-like"/>
    <property type="match status" value="1"/>
</dbReference>
<dbReference type="InterPro" id="IPR001482">
    <property type="entry name" value="T2SS/T4SS_dom"/>
</dbReference>
<feature type="domain" description="Type II secretion system protein GspE N-terminal" evidence="5">
    <location>
        <begin position="26"/>
        <end position="108"/>
    </location>
</feature>
<dbReference type="AlphaFoldDB" id="A0A1F4Y177"/>
<dbReference type="GO" id="GO:0016887">
    <property type="term" value="F:ATP hydrolysis activity"/>
    <property type="evidence" value="ECO:0007669"/>
    <property type="project" value="TreeGrafter"/>
</dbReference>
<evidence type="ECO:0000256" key="2">
    <source>
        <dbReference type="ARBA" id="ARBA00022741"/>
    </source>
</evidence>
<keyword evidence="3" id="KW-0067">ATP-binding</keyword>
<evidence type="ECO:0000256" key="1">
    <source>
        <dbReference type="ARBA" id="ARBA00006611"/>
    </source>
</evidence>
<dbReference type="SUPFAM" id="SSF52540">
    <property type="entry name" value="P-loop containing nucleoside triphosphate hydrolases"/>
    <property type="match status" value="1"/>
</dbReference>
<feature type="domain" description="Bacterial type II secretion system protein E" evidence="4">
    <location>
        <begin position="124"/>
        <end position="449"/>
    </location>
</feature>
<dbReference type="InterPro" id="IPR027417">
    <property type="entry name" value="P-loop_NTPase"/>
</dbReference>
<keyword evidence="2" id="KW-0547">Nucleotide-binding</keyword>
<dbReference type="PANTHER" id="PTHR30258:SF1">
    <property type="entry name" value="PROTEIN TRANSPORT PROTEIN HOFB HOMOLOG"/>
    <property type="match status" value="1"/>
</dbReference>
<dbReference type="InterPro" id="IPR007831">
    <property type="entry name" value="T2SS_GspE_N"/>
</dbReference>